<reference evidence="3" key="1">
    <citation type="submission" date="2021-02" db="EMBL/GenBank/DDBJ databases">
        <authorList>
            <person name="Nowell W R."/>
        </authorList>
    </citation>
    <scope>NUCLEOTIDE SEQUENCE</scope>
    <source>
        <strain evidence="3">Ploen Becks lab</strain>
    </source>
</reference>
<comment type="caution">
    <text evidence="3">The sequence shown here is derived from an EMBL/GenBank/DDBJ whole genome shotgun (WGS) entry which is preliminary data.</text>
</comment>
<proteinExistence type="predicted"/>
<feature type="domain" description="SWIM-type" evidence="2">
    <location>
        <begin position="115"/>
        <end position="151"/>
    </location>
</feature>
<keyword evidence="4" id="KW-1185">Reference proteome</keyword>
<name>A0A814DXP8_9BILA</name>
<dbReference type="GO" id="GO:0008270">
    <property type="term" value="F:zinc ion binding"/>
    <property type="evidence" value="ECO:0007669"/>
    <property type="project" value="UniProtKB-KW"/>
</dbReference>
<dbReference type="InterPro" id="IPR007527">
    <property type="entry name" value="Znf_SWIM"/>
</dbReference>
<keyword evidence="1" id="KW-0479">Metal-binding</keyword>
<evidence type="ECO:0000313" key="4">
    <source>
        <dbReference type="Proteomes" id="UP000663879"/>
    </source>
</evidence>
<keyword evidence="1" id="KW-0863">Zinc-finger</keyword>
<dbReference type="AlphaFoldDB" id="A0A814DXP8"/>
<dbReference type="Proteomes" id="UP000663879">
    <property type="component" value="Unassembled WGS sequence"/>
</dbReference>
<gene>
    <name evidence="3" type="ORF">OXX778_LOCUS14418</name>
</gene>
<accession>A0A814DXP8</accession>
<dbReference type="EMBL" id="CAJNOC010002965">
    <property type="protein sequence ID" value="CAF0960439.1"/>
    <property type="molecule type" value="Genomic_DNA"/>
</dbReference>
<sequence>MNHTLKERVPLSQFLERLKIILNRWSVDRVERVKFEFEPRMEDELWKNTLDYITLNPTVKYVKADELYLLSKFKSVDFDEFLDNIDCDEYCFLNGCESLDGLDFTKFVEKNESVRMVKFNKENWKLSSCTCSTYLKEFLCKHILIIALSLKLTEIPEKFRDSVIGCKPKPGKKKKAKNWFDRE</sequence>
<dbReference type="Pfam" id="PF04434">
    <property type="entry name" value="SWIM"/>
    <property type="match status" value="1"/>
</dbReference>
<dbReference type="PROSITE" id="PS50966">
    <property type="entry name" value="ZF_SWIM"/>
    <property type="match status" value="1"/>
</dbReference>
<organism evidence="3 4">
    <name type="scientific">Brachionus calyciflorus</name>
    <dbReference type="NCBI Taxonomy" id="104777"/>
    <lineage>
        <taxon>Eukaryota</taxon>
        <taxon>Metazoa</taxon>
        <taxon>Spiralia</taxon>
        <taxon>Gnathifera</taxon>
        <taxon>Rotifera</taxon>
        <taxon>Eurotatoria</taxon>
        <taxon>Monogononta</taxon>
        <taxon>Pseudotrocha</taxon>
        <taxon>Ploima</taxon>
        <taxon>Brachionidae</taxon>
        <taxon>Brachionus</taxon>
    </lineage>
</organism>
<evidence type="ECO:0000313" key="3">
    <source>
        <dbReference type="EMBL" id="CAF0960439.1"/>
    </source>
</evidence>
<evidence type="ECO:0000256" key="1">
    <source>
        <dbReference type="PROSITE-ProRule" id="PRU00325"/>
    </source>
</evidence>
<evidence type="ECO:0000259" key="2">
    <source>
        <dbReference type="PROSITE" id="PS50966"/>
    </source>
</evidence>
<dbReference type="OrthoDB" id="119028at2759"/>
<protein>
    <recommendedName>
        <fullName evidence="2">SWIM-type domain-containing protein</fullName>
    </recommendedName>
</protein>
<keyword evidence="1" id="KW-0862">Zinc</keyword>